<dbReference type="Proteomes" id="UP001148786">
    <property type="component" value="Unassembled WGS sequence"/>
</dbReference>
<proteinExistence type="predicted"/>
<reference evidence="2" key="1">
    <citation type="submission" date="2022-07" db="EMBL/GenBank/DDBJ databases">
        <title>Genome Sequence of Agrocybe chaxingu.</title>
        <authorList>
            <person name="Buettner E."/>
        </authorList>
    </citation>
    <scope>NUCLEOTIDE SEQUENCE</scope>
    <source>
        <strain evidence="2">MP-N11</strain>
    </source>
</reference>
<accession>A0A9W8MQL7</accession>
<gene>
    <name evidence="2" type="ORF">NLJ89_g12040</name>
</gene>
<organism evidence="2 3">
    <name type="scientific">Agrocybe chaxingu</name>
    <dbReference type="NCBI Taxonomy" id="84603"/>
    <lineage>
        <taxon>Eukaryota</taxon>
        <taxon>Fungi</taxon>
        <taxon>Dikarya</taxon>
        <taxon>Basidiomycota</taxon>
        <taxon>Agaricomycotina</taxon>
        <taxon>Agaricomycetes</taxon>
        <taxon>Agaricomycetidae</taxon>
        <taxon>Agaricales</taxon>
        <taxon>Agaricineae</taxon>
        <taxon>Strophariaceae</taxon>
        <taxon>Agrocybe</taxon>
    </lineage>
</organism>
<evidence type="ECO:0000313" key="2">
    <source>
        <dbReference type="EMBL" id="KAJ3483683.1"/>
    </source>
</evidence>
<feature type="compositionally biased region" description="Acidic residues" evidence="1">
    <location>
        <begin position="175"/>
        <end position="193"/>
    </location>
</feature>
<feature type="compositionally biased region" description="Low complexity" evidence="1">
    <location>
        <begin position="165"/>
        <end position="174"/>
    </location>
</feature>
<sequence length="334" mass="38057">MAFSTSAGPRLPLELLEEIFRIAKHQADVRRDLDSLVLSCMFARKTIKRPTDAQLLTHQQIWRLSRLAVSFESVIPYAQSGLTFADLDLIEVLVPTTKAGQSACMKIFKNVKIRELNILMSWTSALKDLEVLRVKYEWYPVSDDDSDNSRSNSGNSDNSDDNGHNSDNNNQYSDDCSDDDDSDSEDNADEQGSDSDTRVQVPDDSPWKGPSWSLCVQELTRLQMVSINTPLPLYRNLSERHCPWIETWATNHPTLATIYLNHSYDDSIEERLDPNWQGCTVYCRRTLAEGDCSATWRVGPWRPHDDEGQYSVLGHTRFFNTSISYLKTSNTVFK</sequence>
<evidence type="ECO:0000256" key="1">
    <source>
        <dbReference type="SAM" id="MobiDB-lite"/>
    </source>
</evidence>
<evidence type="ECO:0000313" key="3">
    <source>
        <dbReference type="Proteomes" id="UP001148786"/>
    </source>
</evidence>
<comment type="caution">
    <text evidence="2">The sequence shown here is derived from an EMBL/GenBank/DDBJ whole genome shotgun (WGS) entry which is preliminary data.</text>
</comment>
<name>A0A9W8MQL7_9AGAR</name>
<dbReference type="EMBL" id="JANKHO010003423">
    <property type="protein sequence ID" value="KAJ3483683.1"/>
    <property type="molecule type" value="Genomic_DNA"/>
</dbReference>
<keyword evidence="3" id="KW-1185">Reference proteome</keyword>
<protein>
    <submittedName>
        <fullName evidence="2">Uncharacterized protein</fullName>
    </submittedName>
</protein>
<feature type="region of interest" description="Disordered" evidence="1">
    <location>
        <begin position="143"/>
        <end position="209"/>
    </location>
</feature>
<dbReference type="AlphaFoldDB" id="A0A9W8MQL7"/>